<sequence length="273" mass="30237">MARIMPNMYQTTYNTYFTKPVMATKNTSNFARHPNSIYAIDSPLPPLPPSPQDTSPANSTMSRSLPAGANFQPNRNIDDFGDKSGASIVKANVQRSGFWSENPVTTAPCDAKGEFLTTNMEVYDSAASKSSNINYKNLRLINKTAFKAATPFTRQPVLAPFTTVNNDFNSPSNSPSAASNYTTTQQESFKKYDIKTSPEIPSTVVMEPTGFQRGYDSSVGPGHESPHMRLANCEVEKMKRKDPVGYLSAKSNDNPYISVNQLCYTQPQRRRPF</sequence>
<dbReference type="VEuPathDB" id="TrichDB:TRFO_01560"/>
<evidence type="ECO:0000313" key="3">
    <source>
        <dbReference type="Proteomes" id="UP000179807"/>
    </source>
</evidence>
<feature type="region of interest" description="Disordered" evidence="1">
    <location>
        <begin position="40"/>
        <end position="75"/>
    </location>
</feature>
<proteinExistence type="predicted"/>
<keyword evidence="3" id="KW-1185">Reference proteome</keyword>
<feature type="region of interest" description="Disordered" evidence="1">
    <location>
        <begin position="169"/>
        <end position="189"/>
    </location>
</feature>
<evidence type="ECO:0000313" key="2">
    <source>
        <dbReference type="EMBL" id="OHT03844.1"/>
    </source>
</evidence>
<protein>
    <submittedName>
        <fullName evidence="2">Uncharacterized protein</fullName>
    </submittedName>
</protein>
<dbReference type="AlphaFoldDB" id="A0A1J4K275"/>
<feature type="compositionally biased region" description="Polar residues" evidence="1">
    <location>
        <begin position="52"/>
        <end position="63"/>
    </location>
</feature>
<organism evidence="2 3">
    <name type="scientific">Tritrichomonas foetus</name>
    <dbReference type="NCBI Taxonomy" id="1144522"/>
    <lineage>
        <taxon>Eukaryota</taxon>
        <taxon>Metamonada</taxon>
        <taxon>Parabasalia</taxon>
        <taxon>Tritrichomonadida</taxon>
        <taxon>Tritrichomonadidae</taxon>
        <taxon>Tritrichomonas</taxon>
    </lineage>
</organism>
<dbReference type="RefSeq" id="XP_068356980.1">
    <property type="nucleotide sequence ID" value="XM_068490166.1"/>
</dbReference>
<accession>A0A1J4K275</accession>
<dbReference type="Proteomes" id="UP000179807">
    <property type="component" value="Unassembled WGS sequence"/>
</dbReference>
<dbReference type="GeneID" id="94824870"/>
<reference evidence="2" key="1">
    <citation type="submission" date="2016-10" db="EMBL/GenBank/DDBJ databases">
        <authorList>
            <person name="Benchimol M."/>
            <person name="Almeida L.G."/>
            <person name="Vasconcelos A.T."/>
            <person name="Perreira-Neves A."/>
            <person name="Rosa I.A."/>
            <person name="Tasca T."/>
            <person name="Bogo M.R."/>
            <person name="de Souza W."/>
        </authorList>
    </citation>
    <scope>NUCLEOTIDE SEQUENCE [LARGE SCALE GENOMIC DNA]</scope>
    <source>
        <strain evidence="2">K</strain>
    </source>
</reference>
<gene>
    <name evidence="2" type="ORF">TRFO_01560</name>
</gene>
<comment type="caution">
    <text evidence="2">The sequence shown here is derived from an EMBL/GenBank/DDBJ whole genome shotgun (WGS) entry which is preliminary data.</text>
</comment>
<evidence type="ECO:0000256" key="1">
    <source>
        <dbReference type="SAM" id="MobiDB-lite"/>
    </source>
</evidence>
<feature type="compositionally biased region" description="Low complexity" evidence="1">
    <location>
        <begin position="169"/>
        <end position="180"/>
    </location>
</feature>
<dbReference type="EMBL" id="MLAK01000815">
    <property type="protein sequence ID" value="OHT03844.1"/>
    <property type="molecule type" value="Genomic_DNA"/>
</dbReference>
<name>A0A1J4K275_9EUKA</name>